<feature type="compositionally biased region" description="Basic and acidic residues" evidence="1">
    <location>
        <begin position="371"/>
        <end position="385"/>
    </location>
</feature>
<feature type="compositionally biased region" description="Pro residues" evidence="1">
    <location>
        <begin position="20"/>
        <end position="29"/>
    </location>
</feature>
<evidence type="ECO:0000313" key="3">
    <source>
        <dbReference type="Proteomes" id="UP000266188"/>
    </source>
</evidence>
<feature type="compositionally biased region" description="Polar residues" evidence="1">
    <location>
        <begin position="1"/>
        <end position="11"/>
    </location>
</feature>
<dbReference type="EMBL" id="MVGC01000049">
    <property type="protein sequence ID" value="RJE25367.1"/>
    <property type="molecule type" value="Genomic_DNA"/>
</dbReference>
<feature type="region of interest" description="Disordered" evidence="1">
    <location>
        <begin position="340"/>
        <end position="385"/>
    </location>
</feature>
<keyword evidence="3" id="KW-1185">Reference proteome</keyword>
<feature type="region of interest" description="Disordered" evidence="1">
    <location>
        <begin position="175"/>
        <end position="198"/>
    </location>
</feature>
<organism evidence="2 3">
    <name type="scientific">Aspergillus sclerotialis</name>
    <dbReference type="NCBI Taxonomy" id="2070753"/>
    <lineage>
        <taxon>Eukaryota</taxon>
        <taxon>Fungi</taxon>
        <taxon>Dikarya</taxon>
        <taxon>Ascomycota</taxon>
        <taxon>Pezizomycotina</taxon>
        <taxon>Eurotiomycetes</taxon>
        <taxon>Eurotiomycetidae</taxon>
        <taxon>Eurotiales</taxon>
        <taxon>Aspergillaceae</taxon>
        <taxon>Aspergillus</taxon>
        <taxon>Aspergillus subgen. Polypaecilum</taxon>
    </lineage>
</organism>
<accession>A0A3A2ZVF4</accession>
<dbReference type="OrthoDB" id="4579491at2759"/>
<feature type="compositionally biased region" description="Basic and acidic residues" evidence="1">
    <location>
        <begin position="341"/>
        <end position="358"/>
    </location>
</feature>
<dbReference type="AlphaFoldDB" id="A0A3A2ZVF4"/>
<name>A0A3A2ZVF4_9EURO</name>
<dbReference type="Gene3D" id="3.80.10.10">
    <property type="entry name" value="Ribonuclease Inhibitor"/>
    <property type="match status" value="1"/>
</dbReference>
<comment type="caution">
    <text evidence="2">The sequence shown here is derived from an EMBL/GenBank/DDBJ whole genome shotgun (WGS) entry which is preliminary data.</text>
</comment>
<sequence length="433" mass="49666">MSHSQLQTQAKTIYLTPGPNDQPNPPRPPPLAEQLMSIPRDTNILVIDNETPSDEEWALLSNHFTDVKDLTLCSGWNEYLNDNIPLHWPLERLVINSPAGELARSPFIIEGRVKHLRFEYAMGLRFEGPGNEELIKEYEERIARGEEEEITTKDGVKITYLPGLVKRWLGEKYGVSPDEEGREPPEEQRQGQTEAANVTNPKLETLEIIENDVHDTLIRMSLSISRVFTNVKTLHLRATNACDFHYGEDVLHQIFPQLTGLKTLKFTLGSEYSDPKLLTELYRRLPPNLETLQFRGPAQLAKSKNWSEWVAAFQNPEFLPHLQRLSFLLDLSLTQSSALSLERKERENQEGGPEDPKEPGTSSETTTNEAISERSTDEEKYSVSTEDLRIAKRACEQIWKAAEERNIVVESFKEEFPEHYPCQKPFDDRWESL</sequence>
<proteinExistence type="predicted"/>
<evidence type="ECO:0000313" key="2">
    <source>
        <dbReference type="EMBL" id="RJE25367.1"/>
    </source>
</evidence>
<gene>
    <name evidence="2" type="ORF">PHISCL_02258</name>
</gene>
<dbReference type="STRING" id="2070753.A0A3A2ZVF4"/>
<feature type="compositionally biased region" description="Polar residues" evidence="1">
    <location>
        <begin position="360"/>
        <end position="370"/>
    </location>
</feature>
<dbReference type="Proteomes" id="UP000266188">
    <property type="component" value="Unassembled WGS sequence"/>
</dbReference>
<evidence type="ECO:0000256" key="1">
    <source>
        <dbReference type="SAM" id="MobiDB-lite"/>
    </source>
</evidence>
<protein>
    <submittedName>
        <fullName evidence="2">Uncharacterized protein</fullName>
    </submittedName>
</protein>
<feature type="region of interest" description="Disordered" evidence="1">
    <location>
        <begin position="1"/>
        <end position="29"/>
    </location>
</feature>
<dbReference type="InterPro" id="IPR032675">
    <property type="entry name" value="LRR_dom_sf"/>
</dbReference>
<reference evidence="3" key="1">
    <citation type="submission" date="2017-02" db="EMBL/GenBank/DDBJ databases">
        <authorList>
            <person name="Tafer H."/>
            <person name="Lopandic K."/>
        </authorList>
    </citation>
    <scope>NUCLEOTIDE SEQUENCE [LARGE SCALE GENOMIC DNA]</scope>
    <source>
        <strain evidence="3">CBS 366.77</strain>
    </source>
</reference>